<feature type="compositionally biased region" description="Gly residues" evidence="10">
    <location>
        <begin position="443"/>
        <end position="483"/>
    </location>
</feature>
<keyword evidence="8" id="KW-0694">RNA-binding</keyword>
<keyword evidence="7" id="KW-0521">NADP</keyword>
<dbReference type="Pfam" id="PF00106">
    <property type="entry name" value="adh_short"/>
    <property type="match status" value="1"/>
</dbReference>
<dbReference type="Pfam" id="PF13865">
    <property type="entry name" value="FoP_duplication"/>
    <property type="match status" value="1"/>
</dbReference>
<comment type="subcellular location">
    <subcellularLocation>
        <location evidence="1">Cytoplasm</location>
    </subcellularLocation>
</comment>
<name>A0AA41NDL9_SCICA</name>
<accession>A0AA41NDL9</accession>
<dbReference type="SMART" id="SM01218">
    <property type="entry name" value="FoP_duplication"/>
    <property type="match status" value="1"/>
</dbReference>
<dbReference type="GO" id="GO:0004757">
    <property type="term" value="F:sepiapterin reductase (NADP+) activity"/>
    <property type="evidence" value="ECO:0007669"/>
    <property type="project" value="UniProtKB-EC"/>
</dbReference>
<evidence type="ECO:0000256" key="4">
    <source>
        <dbReference type="ARBA" id="ARBA00013075"/>
    </source>
</evidence>
<dbReference type="Gene3D" id="3.40.50.720">
    <property type="entry name" value="NAD(P)-binding Rossmann-like Domain"/>
    <property type="match status" value="1"/>
</dbReference>
<evidence type="ECO:0000256" key="1">
    <source>
        <dbReference type="ARBA" id="ARBA00004496"/>
    </source>
</evidence>
<dbReference type="InterPro" id="IPR025715">
    <property type="entry name" value="FoP_C"/>
</dbReference>
<gene>
    <name evidence="12" type="ORF">SUZIE_195435</name>
</gene>
<dbReference type="PANTHER" id="PTHR48426:SF1">
    <property type="entry name" value="CHROMATIN TARGET OF PRMT1 PROTEIN"/>
    <property type="match status" value="1"/>
</dbReference>
<dbReference type="PANTHER" id="PTHR48426">
    <property type="entry name" value="CHROMATIN TARGET OF PRMT1 PROTEIN"/>
    <property type="match status" value="1"/>
</dbReference>
<comment type="similarity">
    <text evidence="2">Belongs to the sepiapterin reductase family.</text>
</comment>
<evidence type="ECO:0000256" key="8">
    <source>
        <dbReference type="ARBA" id="ARBA00022884"/>
    </source>
</evidence>
<evidence type="ECO:0000256" key="10">
    <source>
        <dbReference type="SAM" id="MobiDB-lite"/>
    </source>
</evidence>
<comment type="subunit">
    <text evidence="3">Homodimer.</text>
</comment>
<reference evidence="12" key="1">
    <citation type="submission" date="2020-03" db="EMBL/GenBank/DDBJ databases">
        <title>Studies in the Genomics of Life Span.</title>
        <authorList>
            <person name="Glass D."/>
        </authorList>
    </citation>
    <scope>NUCLEOTIDE SEQUENCE</scope>
    <source>
        <strain evidence="12">SUZIE</strain>
        <tissue evidence="12">Muscle</tissue>
    </source>
</reference>
<keyword evidence="9" id="KW-0560">Oxidoreductase</keyword>
<evidence type="ECO:0000313" key="12">
    <source>
        <dbReference type="EMBL" id="MBZ3887934.1"/>
    </source>
</evidence>
<protein>
    <recommendedName>
        <fullName evidence="5">Sepiapterin reductase</fullName>
        <ecNumber evidence="4">1.1.1.153</ecNumber>
    </recommendedName>
</protein>
<keyword evidence="6" id="KW-0963">Cytoplasm</keyword>
<evidence type="ECO:0000256" key="5">
    <source>
        <dbReference type="ARBA" id="ARBA00019170"/>
    </source>
</evidence>
<comment type="caution">
    <text evidence="12">The sequence shown here is derived from an EMBL/GenBank/DDBJ whole genome shotgun (WGS) entry which is preliminary data.</text>
</comment>
<organism evidence="12 13">
    <name type="scientific">Sciurus carolinensis</name>
    <name type="common">Eastern gray squirrel</name>
    <dbReference type="NCBI Taxonomy" id="30640"/>
    <lineage>
        <taxon>Eukaryota</taxon>
        <taxon>Metazoa</taxon>
        <taxon>Chordata</taxon>
        <taxon>Craniata</taxon>
        <taxon>Vertebrata</taxon>
        <taxon>Euteleostomi</taxon>
        <taxon>Mammalia</taxon>
        <taxon>Eutheria</taxon>
        <taxon>Euarchontoglires</taxon>
        <taxon>Glires</taxon>
        <taxon>Rodentia</taxon>
        <taxon>Sciuromorpha</taxon>
        <taxon>Sciuridae</taxon>
        <taxon>Sciurinae</taxon>
        <taxon>Sciurini</taxon>
        <taxon>Sciurus</taxon>
    </lineage>
</organism>
<evidence type="ECO:0000256" key="3">
    <source>
        <dbReference type="ARBA" id="ARBA00011738"/>
    </source>
</evidence>
<dbReference type="InterPro" id="IPR052656">
    <property type="entry name" value="CTOP_PRMT1"/>
</dbReference>
<dbReference type="CDD" id="cd05367">
    <property type="entry name" value="SPR-like_SDR_c"/>
    <property type="match status" value="1"/>
</dbReference>
<dbReference type="GO" id="GO:0003723">
    <property type="term" value="F:RNA binding"/>
    <property type="evidence" value="ECO:0007669"/>
    <property type="project" value="UniProtKB-KW"/>
</dbReference>
<evidence type="ECO:0000313" key="13">
    <source>
        <dbReference type="Proteomes" id="UP001166674"/>
    </source>
</evidence>
<feature type="region of interest" description="Disordered" evidence="10">
    <location>
        <begin position="438"/>
        <end position="493"/>
    </location>
</feature>
<dbReference type="AlphaFoldDB" id="A0AA41NDL9"/>
<dbReference type="PRINTS" id="PR00081">
    <property type="entry name" value="GDHRDH"/>
</dbReference>
<evidence type="ECO:0000256" key="9">
    <source>
        <dbReference type="ARBA" id="ARBA00023002"/>
    </source>
</evidence>
<dbReference type="SUPFAM" id="SSF51735">
    <property type="entry name" value="NAD(P)-binding Rossmann-fold domains"/>
    <property type="match status" value="1"/>
</dbReference>
<evidence type="ECO:0000256" key="2">
    <source>
        <dbReference type="ARBA" id="ARBA00010483"/>
    </source>
</evidence>
<evidence type="ECO:0000259" key="11">
    <source>
        <dbReference type="SMART" id="SM01218"/>
    </source>
</evidence>
<dbReference type="EMBL" id="JAATJV010420070">
    <property type="protein sequence ID" value="MBZ3887934.1"/>
    <property type="molecule type" value="Genomic_DNA"/>
</dbReference>
<dbReference type="GO" id="GO:0005737">
    <property type="term" value="C:cytoplasm"/>
    <property type="evidence" value="ECO:0007669"/>
    <property type="project" value="UniProtKB-SubCell"/>
</dbReference>
<dbReference type="FunFam" id="3.40.50.720:FF:000259">
    <property type="entry name" value="Sepiapterin reductase"/>
    <property type="match status" value="1"/>
</dbReference>
<feature type="domain" description="Chromatin target of PRMT1 protein C-terminal" evidence="11">
    <location>
        <begin position="438"/>
        <end position="520"/>
    </location>
</feature>
<dbReference type="GO" id="GO:0006729">
    <property type="term" value="P:tetrahydrobiopterin biosynthetic process"/>
    <property type="evidence" value="ECO:0007669"/>
    <property type="project" value="InterPro"/>
</dbReference>
<proteinExistence type="inferred from homology"/>
<evidence type="ECO:0000256" key="7">
    <source>
        <dbReference type="ARBA" id="ARBA00022857"/>
    </source>
</evidence>
<dbReference type="InterPro" id="IPR002347">
    <property type="entry name" value="SDR_fam"/>
</dbReference>
<dbReference type="InterPro" id="IPR006393">
    <property type="entry name" value="Sepiapterin_red"/>
</dbReference>
<dbReference type="NCBIfam" id="TIGR01500">
    <property type="entry name" value="sepiapter_red"/>
    <property type="match status" value="1"/>
</dbReference>
<evidence type="ECO:0000256" key="6">
    <source>
        <dbReference type="ARBA" id="ARBA00022490"/>
    </source>
</evidence>
<dbReference type="InterPro" id="IPR036291">
    <property type="entry name" value="NAD(P)-bd_dom_sf"/>
</dbReference>
<sequence length="523" mass="56073">MEGGSHKEGGFGRTLCVLTGASRGFGRALATLLARLLSPGSVLLPTARNQEALRQLEAELAAEHPGLRVVPVPADLGSDAGLQQLLGALRDLPRPEGLQRLLLINNAATLGDISKVFQTFSDPAEANSYWAMNLTSTLCLTSSLLKAFPEHPGLSRTVVNISSFCALKPYKGWALYCAGKAARDMMFQVLAAEEPSVRVLSYAPGALDTDMQRLARETTVDLDLRKRLQDLKTNGELVDCRISAQKLLDLLQTDAFESGAHVDFYRGSSPGGALASVSFDSRDLKMAAQSAPKVVLKSTTKMSLNERFTNMLKNKQPMPVNIRASMQQQQQLASARNRKLAQQMENRPSVQAALKLKQKSLKQRLGKSNNQAQLGRPIGALARRAIGGRGLPIIQRGLSRGGLRGGRATRTLLRGGMSLRGQNLLQGGRAVVPRMGLRRGGVRGRGGPGRGGLGRGAMGRGRIGGRGWGMIGRGRGGFGGPGRGRGRGEQLDNQLDAYVSKTKGHLDAELDAYMAQTDPETND</sequence>
<dbReference type="Proteomes" id="UP001166674">
    <property type="component" value="Unassembled WGS sequence"/>
</dbReference>
<keyword evidence="13" id="KW-1185">Reference proteome</keyword>
<dbReference type="EC" id="1.1.1.153" evidence="4"/>